<protein>
    <submittedName>
        <fullName evidence="1">CLUMA_CG001145, isoform A</fullName>
    </submittedName>
</protein>
<gene>
    <name evidence="1" type="ORF">CLUMA_CG001145</name>
</gene>
<evidence type="ECO:0000313" key="1">
    <source>
        <dbReference type="EMBL" id="CRK87343.1"/>
    </source>
</evidence>
<accession>A0A1J1HH45</accession>
<keyword evidence="2" id="KW-1185">Reference proteome</keyword>
<name>A0A1J1HH45_9DIPT</name>
<evidence type="ECO:0000313" key="2">
    <source>
        <dbReference type="Proteomes" id="UP000183832"/>
    </source>
</evidence>
<reference evidence="1 2" key="1">
    <citation type="submission" date="2015-04" db="EMBL/GenBank/DDBJ databases">
        <authorList>
            <person name="Syromyatnikov M.Y."/>
            <person name="Popov V.N."/>
        </authorList>
    </citation>
    <scope>NUCLEOTIDE SEQUENCE [LARGE SCALE GENOMIC DNA]</scope>
</reference>
<organism evidence="1 2">
    <name type="scientific">Clunio marinus</name>
    <dbReference type="NCBI Taxonomy" id="568069"/>
    <lineage>
        <taxon>Eukaryota</taxon>
        <taxon>Metazoa</taxon>
        <taxon>Ecdysozoa</taxon>
        <taxon>Arthropoda</taxon>
        <taxon>Hexapoda</taxon>
        <taxon>Insecta</taxon>
        <taxon>Pterygota</taxon>
        <taxon>Neoptera</taxon>
        <taxon>Endopterygota</taxon>
        <taxon>Diptera</taxon>
        <taxon>Nematocera</taxon>
        <taxon>Chironomoidea</taxon>
        <taxon>Chironomidae</taxon>
        <taxon>Clunio</taxon>
    </lineage>
</organism>
<sequence>MEKEKTTNLTRWNERMFIILYVKVDHWLKQIEKKQDFQQCLRARLYVLPYVRKVKKKVHQRLIMSVIKNPPNLNKTDPWSSSLERDCETRDFRYGMLTLFLHAQGGEYVSSILEIFHKTSTCFWHIKLHENSINEVAPCGEIKFEEKQILLHFYLKETFKRNQKKTKRTFLIRDALRDTAKRD</sequence>
<dbReference type="Proteomes" id="UP000183832">
    <property type="component" value="Unassembled WGS sequence"/>
</dbReference>
<dbReference type="AlphaFoldDB" id="A0A1J1HH45"/>
<dbReference type="EMBL" id="CVRI01000004">
    <property type="protein sequence ID" value="CRK87343.1"/>
    <property type="molecule type" value="Genomic_DNA"/>
</dbReference>
<proteinExistence type="predicted"/>